<evidence type="ECO:0000256" key="1">
    <source>
        <dbReference type="ARBA" id="ARBA00004173"/>
    </source>
</evidence>
<dbReference type="InterPro" id="IPR005814">
    <property type="entry name" value="Aminotrans_3"/>
</dbReference>
<organism evidence="6 7">
    <name type="scientific">Ectocarpus siliculosus</name>
    <name type="common">Brown alga</name>
    <name type="synonym">Conferva siliculosa</name>
    <dbReference type="NCBI Taxonomy" id="2880"/>
    <lineage>
        <taxon>Eukaryota</taxon>
        <taxon>Sar</taxon>
        <taxon>Stramenopiles</taxon>
        <taxon>Ochrophyta</taxon>
        <taxon>PX clade</taxon>
        <taxon>Phaeophyceae</taxon>
        <taxon>Ectocarpales</taxon>
        <taxon>Ectocarpaceae</taxon>
        <taxon>Ectocarpus</taxon>
    </lineage>
</organism>
<dbReference type="InterPro" id="IPR049704">
    <property type="entry name" value="Aminotrans_3_PPA_site"/>
</dbReference>
<evidence type="ECO:0000313" key="7">
    <source>
        <dbReference type="Proteomes" id="UP000002630"/>
    </source>
</evidence>
<dbReference type="Gene3D" id="3.40.50.300">
    <property type="entry name" value="P-loop containing nucleotide triphosphate hydrolases"/>
    <property type="match status" value="1"/>
</dbReference>
<feature type="compositionally biased region" description="Low complexity" evidence="5">
    <location>
        <begin position="143"/>
        <end position="160"/>
    </location>
</feature>
<dbReference type="Pfam" id="PF00202">
    <property type="entry name" value="Aminotran_3"/>
    <property type="match status" value="2"/>
</dbReference>
<dbReference type="EMBL" id="FN648589">
    <property type="protein sequence ID" value="CBN79713.1"/>
    <property type="molecule type" value="Genomic_DNA"/>
</dbReference>
<dbReference type="EMBL" id="FN649727">
    <property type="protein sequence ID" value="CBN79713.1"/>
    <property type="molecule type" value="Genomic_DNA"/>
</dbReference>
<dbReference type="PROSITE" id="PS00600">
    <property type="entry name" value="AA_TRANSFER_CLASS_3"/>
    <property type="match status" value="1"/>
</dbReference>
<dbReference type="eggNOG" id="KOG1401">
    <property type="taxonomic scope" value="Eukaryota"/>
</dbReference>
<dbReference type="GO" id="GO:0004141">
    <property type="term" value="F:dethiobiotin synthase activity"/>
    <property type="evidence" value="ECO:0007669"/>
    <property type="project" value="InterPro"/>
</dbReference>
<keyword evidence="4" id="KW-0663">Pyridoxal phosphate</keyword>
<dbReference type="InterPro" id="IPR004472">
    <property type="entry name" value="DTB_synth_BioD"/>
</dbReference>
<dbReference type="InterPro" id="IPR015424">
    <property type="entry name" value="PyrdxlP-dep_Trfase"/>
</dbReference>
<proteinExistence type="inferred from homology"/>
<dbReference type="GO" id="GO:0005524">
    <property type="term" value="F:ATP binding"/>
    <property type="evidence" value="ECO:0007669"/>
    <property type="project" value="InterPro"/>
</dbReference>
<feature type="region of interest" description="Disordered" evidence="5">
    <location>
        <begin position="129"/>
        <end position="160"/>
    </location>
</feature>
<sequence>MVIPLVPVPPPQVFGANTDVGKTVITAGLLRAAALQGLRASYIKPVQAGSPSDAVFVSRHANVGAAAAAAASGKPGGVAPPLCRTSTLFDYTDPVSPHLAAERDGGKIASDTEIVEAIVDEVKAILSSGGGDSGGADDEAEGDAGSPTTPQPSSSSSSSLGSLVLVEAAGGVLSPAPSGSLQADTFRPMRLPVLLVGDGKLGGIGATLSALESLRTRGYSVLGIALLAQDKHLGNADAVSRHAGPIPVFELPTLPPPDVPLEPWYDDDATARGFQTLLGGLSERRVAEASRLAGMKARGHRALWWPFTQHDQLSEGKVNLLDSAYGDYYCVADVDEEGGKGETRVSHRALVDACASWWTQGAGHGNPGMALAVAEAAGRYGHVIFPGNIHAPALEVAERLVEGPGRGWASRVFFTDNGSTATEVAIKMGFRRFLKDRFGLSEPPSKTRLSVVAQAGCYHGDTLGAMNVAVPSVFNRGQHAWYQAKGLFFETPNVSWRDGCFNVAIPTPMHAAALTKAAEVELAPELMLESRDAAFEFGTRDAGALADVYRAHVRSKMDEFEAQEGAILGSLLLEPLVMGAGGMVFVDPLFQRVLVQECRARGLPVIFDEVFCGLWRLGVESSRELLGEDPDVSCYAKLLTGGLVPMAATVATERVFDAFSGAKADCLLHGHSYTAHPVGCAAAVEFLSQLEKSSVYPGTGGRMSDSWDEQAVRALSRLPAVDRAFALGSVLAIEMKAADRGYDSHGAVDVVQRLHESGVYARVLGNVAYVMVSPTTPVEACEGLMATVAGVLRGLGEEGGVGGSGKADSEPDSVAYSI</sequence>
<dbReference type="AlphaFoldDB" id="D8LM80"/>
<evidence type="ECO:0000256" key="2">
    <source>
        <dbReference type="ARBA" id="ARBA00022576"/>
    </source>
</evidence>
<dbReference type="GO" id="GO:0000287">
    <property type="term" value="F:magnesium ion binding"/>
    <property type="evidence" value="ECO:0007669"/>
    <property type="project" value="InterPro"/>
</dbReference>
<dbReference type="STRING" id="2880.D8LM80"/>
<dbReference type="CDD" id="cd03109">
    <property type="entry name" value="DTBS"/>
    <property type="match status" value="1"/>
</dbReference>
<name>D8LM80_ECTSI</name>
<dbReference type="Pfam" id="PF13500">
    <property type="entry name" value="AAA_26"/>
    <property type="match status" value="2"/>
</dbReference>
<evidence type="ECO:0000256" key="3">
    <source>
        <dbReference type="ARBA" id="ARBA00022679"/>
    </source>
</evidence>
<dbReference type="InterPro" id="IPR015422">
    <property type="entry name" value="PyrdxlP-dep_Trfase_small"/>
</dbReference>
<dbReference type="OMA" id="KGWASRA"/>
<reference evidence="6 7" key="1">
    <citation type="journal article" date="2010" name="Nature">
        <title>The Ectocarpus genome and the independent evolution of multicellularity in brown algae.</title>
        <authorList>
            <person name="Cock J.M."/>
            <person name="Sterck L."/>
            <person name="Rouze P."/>
            <person name="Scornet D."/>
            <person name="Allen A.E."/>
            <person name="Amoutzias G."/>
            <person name="Anthouard V."/>
            <person name="Artiguenave F."/>
            <person name="Aury J.M."/>
            <person name="Badger J.H."/>
            <person name="Beszteri B."/>
            <person name="Billiau K."/>
            <person name="Bonnet E."/>
            <person name="Bothwell J.H."/>
            <person name="Bowler C."/>
            <person name="Boyen C."/>
            <person name="Brownlee C."/>
            <person name="Carrano C.J."/>
            <person name="Charrier B."/>
            <person name="Cho G.Y."/>
            <person name="Coelho S.M."/>
            <person name="Collen J."/>
            <person name="Corre E."/>
            <person name="Da Silva C."/>
            <person name="Delage L."/>
            <person name="Delaroque N."/>
            <person name="Dittami S.M."/>
            <person name="Doulbeau S."/>
            <person name="Elias M."/>
            <person name="Farnham G."/>
            <person name="Gachon C.M."/>
            <person name="Gschloessl B."/>
            <person name="Heesch S."/>
            <person name="Jabbari K."/>
            <person name="Jubin C."/>
            <person name="Kawai H."/>
            <person name="Kimura K."/>
            <person name="Kloareg B."/>
            <person name="Kupper F.C."/>
            <person name="Lang D."/>
            <person name="Le Bail A."/>
            <person name="Leblanc C."/>
            <person name="Lerouge P."/>
            <person name="Lohr M."/>
            <person name="Lopez P.J."/>
            <person name="Martens C."/>
            <person name="Maumus F."/>
            <person name="Michel G."/>
            <person name="Miranda-Saavedra D."/>
            <person name="Morales J."/>
            <person name="Moreau H."/>
            <person name="Motomura T."/>
            <person name="Nagasato C."/>
            <person name="Napoli C.A."/>
            <person name="Nelson D.R."/>
            <person name="Nyvall-Collen P."/>
            <person name="Peters A.F."/>
            <person name="Pommier C."/>
            <person name="Potin P."/>
            <person name="Poulain J."/>
            <person name="Quesneville H."/>
            <person name="Read B."/>
            <person name="Rensing S.A."/>
            <person name="Ritter A."/>
            <person name="Rousvoal S."/>
            <person name="Samanta M."/>
            <person name="Samson G."/>
            <person name="Schroeder D.C."/>
            <person name="Segurens B."/>
            <person name="Strittmatter M."/>
            <person name="Tonon T."/>
            <person name="Tregear J.W."/>
            <person name="Valentin K."/>
            <person name="von Dassow P."/>
            <person name="Yamagishi T."/>
            <person name="Van de Peer Y."/>
            <person name="Wincker P."/>
        </authorList>
    </citation>
    <scope>NUCLEOTIDE SEQUENCE [LARGE SCALE GENOMIC DNA]</scope>
    <source>
        <strain evidence="7">Ec32 / CCAP1310/4</strain>
    </source>
</reference>
<keyword evidence="3" id="KW-0808">Transferase</keyword>
<dbReference type="InterPro" id="IPR015421">
    <property type="entry name" value="PyrdxlP-dep_Trfase_major"/>
</dbReference>
<dbReference type="Gene3D" id="3.90.1150.10">
    <property type="entry name" value="Aspartate Aminotransferase, domain 1"/>
    <property type="match status" value="1"/>
</dbReference>
<evidence type="ECO:0000256" key="5">
    <source>
        <dbReference type="SAM" id="MobiDB-lite"/>
    </source>
</evidence>
<dbReference type="Proteomes" id="UP000002630">
    <property type="component" value="Linkage Group LG02"/>
</dbReference>
<dbReference type="HAMAP" id="MF_00336">
    <property type="entry name" value="BioD"/>
    <property type="match status" value="1"/>
</dbReference>
<gene>
    <name evidence="6" type="ORF">Esi_0392_0016</name>
</gene>
<evidence type="ECO:0000313" key="6">
    <source>
        <dbReference type="EMBL" id="CBN79713.1"/>
    </source>
</evidence>
<dbReference type="UniPathway" id="UPA00078"/>
<dbReference type="Gene3D" id="3.40.640.10">
    <property type="entry name" value="Type I PLP-dependent aspartate aminotransferase-like (Major domain)"/>
    <property type="match status" value="1"/>
</dbReference>
<dbReference type="InterPro" id="IPR027417">
    <property type="entry name" value="P-loop_NTPase"/>
</dbReference>
<evidence type="ECO:0000256" key="4">
    <source>
        <dbReference type="ARBA" id="ARBA00022898"/>
    </source>
</evidence>
<accession>D8LM80</accession>
<dbReference type="InParanoid" id="D8LM80"/>
<dbReference type="OrthoDB" id="425114at2759"/>
<dbReference type="PANTHER" id="PTHR42684:SF3">
    <property type="entry name" value="ADENOSYLMETHIONINE-8-AMINO-7-OXONONANOATE AMINOTRANSFERASE"/>
    <property type="match status" value="1"/>
</dbReference>
<dbReference type="SUPFAM" id="SSF53383">
    <property type="entry name" value="PLP-dependent transferases"/>
    <property type="match status" value="1"/>
</dbReference>
<keyword evidence="7" id="KW-1185">Reference proteome</keyword>
<comment type="subcellular location">
    <subcellularLocation>
        <location evidence="1">Mitochondrion</location>
    </subcellularLocation>
</comment>
<dbReference type="GO" id="GO:0004015">
    <property type="term" value="F:adenosylmethionine-8-amino-7-oxononanoate transaminase activity"/>
    <property type="evidence" value="ECO:0007669"/>
    <property type="project" value="TreeGrafter"/>
</dbReference>
<dbReference type="PANTHER" id="PTHR42684">
    <property type="entry name" value="ADENOSYLMETHIONINE-8-AMINO-7-OXONONANOATE AMINOTRANSFERASE"/>
    <property type="match status" value="1"/>
</dbReference>
<dbReference type="GO" id="GO:0009102">
    <property type="term" value="P:biotin biosynthetic process"/>
    <property type="evidence" value="ECO:0007669"/>
    <property type="project" value="UniProtKB-UniPathway"/>
</dbReference>
<dbReference type="GO" id="GO:0005739">
    <property type="term" value="C:mitochondrion"/>
    <property type="evidence" value="ECO:0007669"/>
    <property type="project" value="UniProtKB-SubCell"/>
</dbReference>
<dbReference type="SUPFAM" id="SSF52540">
    <property type="entry name" value="P-loop containing nucleoside triphosphate hydrolases"/>
    <property type="match status" value="1"/>
</dbReference>
<keyword evidence="2 6" id="KW-0032">Aminotransferase</keyword>
<protein>
    <submittedName>
        <fullName evidence="6">Adenosylmethionine-8-amino-7-oxononanoate aminotransferase, aminoterminal part</fullName>
    </submittedName>
</protein>
<dbReference type="GO" id="GO:0030170">
    <property type="term" value="F:pyridoxal phosphate binding"/>
    <property type="evidence" value="ECO:0007669"/>
    <property type="project" value="InterPro"/>
</dbReference>
<feature type="region of interest" description="Disordered" evidence="5">
    <location>
        <begin position="799"/>
        <end position="818"/>
    </location>
</feature>